<evidence type="ECO:0000259" key="5">
    <source>
        <dbReference type="PROSITE" id="PS50404"/>
    </source>
</evidence>
<dbReference type="Gene3D" id="3.40.30.10">
    <property type="entry name" value="Glutaredoxin"/>
    <property type="match status" value="2"/>
</dbReference>
<comment type="caution">
    <text evidence="6">The sequence shown here is derived from an EMBL/GenBank/DDBJ whole genome shotgun (WGS) entry which is preliminary data.</text>
</comment>
<dbReference type="Gene3D" id="1.20.1050.10">
    <property type="match status" value="2"/>
</dbReference>
<dbReference type="PANTHER" id="PTHR44328">
    <property type="entry name" value="GLUTATHIONE S-TRANSFERASE L1"/>
    <property type="match status" value="1"/>
</dbReference>
<evidence type="ECO:0000313" key="6">
    <source>
        <dbReference type="EMBL" id="RZB72388.1"/>
    </source>
</evidence>
<name>A0A445HFD3_GLYSO</name>
<organism evidence="6 7">
    <name type="scientific">Glycine soja</name>
    <name type="common">Wild soybean</name>
    <dbReference type="NCBI Taxonomy" id="3848"/>
    <lineage>
        <taxon>Eukaryota</taxon>
        <taxon>Viridiplantae</taxon>
        <taxon>Streptophyta</taxon>
        <taxon>Embryophyta</taxon>
        <taxon>Tracheophyta</taxon>
        <taxon>Spermatophyta</taxon>
        <taxon>Magnoliopsida</taxon>
        <taxon>eudicotyledons</taxon>
        <taxon>Gunneridae</taxon>
        <taxon>Pentapetalae</taxon>
        <taxon>rosids</taxon>
        <taxon>fabids</taxon>
        <taxon>Fabales</taxon>
        <taxon>Fabaceae</taxon>
        <taxon>Papilionoideae</taxon>
        <taxon>50 kb inversion clade</taxon>
        <taxon>NPAAA clade</taxon>
        <taxon>indigoferoid/millettioid clade</taxon>
        <taxon>Phaseoleae</taxon>
        <taxon>Glycine</taxon>
        <taxon>Glycine subgen. Soja</taxon>
    </lineage>
</organism>
<sequence length="501" mass="57233">MASLGVRPVLPPPLTSISDPPPLFDGTTRLYISYSCPYAQRVWIARNYKGLQDKINLVPINLQDRPAWYKEKVYPENKVPSLEHNGKVLGESLDLIKYVDANFEGTPLFPSDPAKKEFGEQLISHVDTFSKDLFVSLKGDAVQQASPAFEYLENALGKFDDGPFLLGQFSLVDIAYIPFVERFQIVFAEVFKHDITEGRPKLATWFEELNKLNAYTETRVDPQEIVDLFKKRFLFVITDQYDIMTNMVLLSYLNYVISLRPPPLTSTSDPPPLFDGTTRLYISYSCPYAQRVWITRNYKGLQDKIKLVPIDLQDRPAWYKEKVYPENKVPSLEHNGKVLGESLDLIKYVDVNFEGTPLVPSDPAKKEFGEHLISHVDTFNKDLNSSLKGDPVQQASPSFEYLENALGKFDDGPFLLGQFSLVDIAYIPFIERYQIVFAELFKQDIAEGRPKLAAWIEEVNKIDAYTQTKNDPQEIADKYKKRLLVPNIFLNSDPWIVAGFL</sequence>
<comment type="similarity">
    <text evidence="4">Belongs to the GST superfamily. Lambda family.</text>
</comment>
<dbReference type="SFLD" id="SFLDG00358">
    <property type="entry name" value="Main_(cytGST)"/>
    <property type="match status" value="2"/>
</dbReference>
<dbReference type="SUPFAM" id="SSF47616">
    <property type="entry name" value="GST C-terminal domain-like"/>
    <property type="match status" value="2"/>
</dbReference>
<evidence type="ECO:0000256" key="4">
    <source>
        <dbReference type="ARBA" id="ARBA00060732"/>
    </source>
</evidence>
<dbReference type="CDD" id="cd03203">
    <property type="entry name" value="GST_C_Lambda"/>
    <property type="match status" value="2"/>
</dbReference>
<reference evidence="6 7" key="1">
    <citation type="submission" date="2018-09" db="EMBL/GenBank/DDBJ databases">
        <title>A high-quality reference genome of wild soybean provides a powerful tool to mine soybean genomes.</title>
        <authorList>
            <person name="Xie M."/>
            <person name="Chung C.Y.L."/>
            <person name="Li M.-W."/>
            <person name="Wong F.-L."/>
            <person name="Chan T.-F."/>
            <person name="Lam H.-M."/>
        </authorList>
    </citation>
    <scope>NUCLEOTIDE SEQUENCE [LARGE SCALE GENOMIC DNA]</scope>
    <source>
        <strain evidence="7">cv. W05</strain>
        <tissue evidence="6">Hypocotyl of etiolated seedlings</tissue>
    </source>
</reference>
<dbReference type="Pfam" id="PF13410">
    <property type="entry name" value="GST_C_2"/>
    <property type="match status" value="2"/>
</dbReference>
<dbReference type="AlphaFoldDB" id="A0A445HFD3"/>
<dbReference type="InterPro" id="IPR044629">
    <property type="entry name" value="GSTL1/2/3"/>
</dbReference>
<gene>
    <name evidence="6" type="ORF">D0Y65_036608</name>
</gene>
<evidence type="ECO:0000256" key="1">
    <source>
        <dbReference type="ARBA" id="ARBA00012452"/>
    </source>
</evidence>
<dbReference type="Proteomes" id="UP000289340">
    <property type="component" value="Chromosome 13"/>
</dbReference>
<dbReference type="EC" id="2.5.1.18" evidence="1"/>
<dbReference type="InterPro" id="IPR036282">
    <property type="entry name" value="Glutathione-S-Trfase_C_sf"/>
</dbReference>
<evidence type="ECO:0000256" key="3">
    <source>
        <dbReference type="ARBA" id="ARBA00047960"/>
    </source>
</evidence>
<dbReference type="PANTHER" id="PTHR44328:SF16">
    <property type="entry name" value="PROTEIN IN2-1 HOMOLOG B"/>
    <property type="match status" value="1"/>
</dbReference>
<dbReference type="SUPFAM" id="SSF52833">
    <property type="entry name" value="Thioredoxin-like"/>
    <property type="match status" value="2"/>
</dbReference>
<feature type="domain" description="GST N-terminal" evidence="5">
    <location>
        <begin position="276"/>
        <end position="357"/>
    </location>
</feature>
<dbReference type="PROSITE" id="PS50404">
    <property type="entry name" value="GST_NTER"/>
    <property type="match status" value="2"/>
</dbReference>
<comment type="catalytic activity">
    <reaction evidence="3">
        <text>RX + glutathione = an S-substituted glutathione + a halide anion + H(+)</text>
        <dbReference type="Rhea" id="RHEA:16437"/>
        <dbReference type="ChEBI" id="CHEBI:15378"/>
        <dbReference type="ChEBI" id="CHEBI:16042"/>
        <dbReference type="ChEBI" id="CHEBI:17792"/>
        <dbReference type="ChEBI" id="CHEBI:57925"/>
        <dbReference type="ChEBI" id="CHEBI:90779"/>
        <dbReference type="EC" id="2.5.1.18"/>
    </reaction>
</comment>
<accession>A0A445HFD3</accession>
<evidence type="ECO:0000313" key="7">
    <source>
        <dbReference type="Proteomes" id="UP000289340"/>
    </source>
</evidence>
<dbReference type="InterPro" id="IPR004045">
    <property type="entry name" value="Glutathione_S-Trfase_N"/>
</dbReference>
<evidence type="ECO:0000256" key="2">
    <source>
        <dbReference type="ARBA" id="ARBA00022575"/>
    </source>
</evidence>
<keyword evidence="7" id="KW-1185">Reference proteome</keyword>
<dbReference type="EMBL" id="QZWG01000013">
    <property type="protein sequence ID" value="RZB72388.1"/>
    <property type="molecule type" value="Genomic_DNA"/>
</dbReference>
<dbReference type="GO" id="GO:0004364">
    <property type="term" value="F:glutathione transferase activity"/>
    <property type="evidence" value="ECO:0007669"/>
    <property type="project" value="UniProtKB-EC"/>
</dbReference>
<keyword evidence="6" id="KW-0808">Transferase</keyword>
<dbReference type="SFLD" id="SFLDS00019">
    <property type="entry name" value="Glutathione_Transferase_(cytos"/>
    <property type="match status" value="2"/>
</dbReference>
<dbReference type="InterPro" id="IPR040079">
    <property type="entry name" value="Glutathione_S-Trfase"/>
</dbReference>
<dbReference type="FunFam" id="3.40.30.10:FF:000091">
    <property type="entry name" value="Glutathione S-transferase L2, chloroplastic"/>
    <property type="match status" value="2"/>
</dbReference>
<proteinExistence type="inferred from homology"/>
<dbReference type="GO" id="GO:0009636">
    <property type="term" value="P:response to toxic substance"/>
    <property type="evidence" value="ECO:0007669"/>
    <property type="project" value="UniProtKB-KW"/>
</dbReference>
<dbReference type="FunFam" id="1.20.1050.10:FF:000041">
    <property type="entry name" value="Lambda class glutathione S-transferase"/>
    <property type="match status" value="2"/>
</dbReference>
<feature type="domain" description="GST N-terminal" evidence="5">
    <location>
        <begin position="26"/>
        <end position="107"/>
    </location>
</feature>
<dbReference type="Pfam" id="PF13417">
    <property type="entry name" value="GST_N_3"/>
    <property type="match status" value="2"/>
</dbReference>
<keyword evidence="2" id="KW-0216">Detoxification</keyword>
<dbReference type="InterPro" id="IPR036249">
    <property type="entry name" value="Thioredoxin-like_sf"/>
</dbReference>
<protein>
    <recommendedName>
        <fullName evidence="1">glutathione transferase</fullName>
        <ecNumber evidence="1">2.5.1.18</ecNumber>
    </recommendedName>
</protein>